<feature type="region of interest" description="Disordered" evidence="1">
    <location>
        <begin position="1"/>
        <end position="69"/>
    </location>
</feature>
<evidence type="ECO:0000313" key="3">
    <source>
        <dbReference type="Proteomes" id="UP001163624"/>
    </source>
</evidence>
<feature type="compositionally biased region" description="Basic and acidic residues" evidence="1">
    <location>
        <begin position="28"/>
        <end position="39"/>
    </location>
</feature>
<dbReference type="EMBL" id="CP113432">
    <property type="protein sequence ID" value="WAI48316.1"/>
    <property type="molecule type" value="Genomic_DNA"/>
</dbReference>
<feature type="compositionally biased region" description="Polar residues" evidence="1">
    <location>
        <begin position="44"/>
        <end position="54"/>
    </location>
</feature>
<dbReference type="RefSeq" id="WP_254470721.1">
    <property type="nucleotide sequence ID" value="NZ_CP113432.1"/>
</dbReference>
<sequence>MRIDGLISTSQAPERGTRTGTAVTPYRDVQRDVEARREQPAPASATQGLESQPQARRVEASGASSYGVPANLRDASLEYQRPLSSRAAQALASYTSTAGMVGQYEGQEVLGLDLYA</sequence>
<organism evidence="2 3">
    <name type="scientific">Pseudomonas triclosanedens</name>
    <dbReference type="NCBI Taxonomy" id="2961893"/>
    <lineage>
        <taxon>Bacteria</taxon>
        <taxon>Pseudomonadati</taxon>
        <taxon>Pseudomonadota</taxon>
        <taxon>Gammaproteobacteria</taxon>
        <taxon>Pseudomonadales</taxon>
        <taxon>Pseudomonadaceae</taxon>
        <taxon>Pseudomonas</taxon>
    </lineage>
</organism>
<accession>A0ABY6ZU29</accession>
<proteinExistence type="predicted"/>
<keyword evidence="3" id="KW-1185">Reference proteome</keyword>
<evidence type="ECO:0000256" key="1">
    <source>
        <dbReference type="SAM" id="MobiDB-lite"/>
    </source>
</evidence>
<evidence type="ECO:0000313" key="2">
    <source>
        <dbReference type="EMBL" id="WAI48316.1"/>
    </source>
</evidence>
<name>A0ABY6ZU29_9PSED</name>
<gene>
    <name evidence="2" type="ORF">OU419_21510</name>
</gene>
<protein>
    <submittedName>
        <fullName evidence="2">Uncharacterized protein</fullName>
    </submittedName>
</protein>
<feature type="compositionally biased region" description="Polar residues" evidence="1">
    <location>
        <begin position="7"/>
        <end position="22"/>
    </location>
</feature>
<dbReference type="Proteomes" id="UP001163624">
    <property type="component" value="Chromosome"/>
</dbReference>
<reference evidence="2" key="1">
    <citation type="submission" date="2022-11" db="EMBL/GenBank/DDBJ databases">
        <title>Pseudomonas triclosanedens sp. nov., a triclosan degrader isolated from activated sludge.</title>
        <authorList>
            <person name="Yin Y."/>
            <person name="Lu Z."/>
        </authorList>
    </citation>
    <scope>NUCLEOTIDE SEQUENCE</scope>
    <source>
        <strain evidence="2">ZM23</strain>
    </source>
</reference>